<dbReference type="PANTHER" id="PTHR43818">
    <property type="entry name" value="BCDNA.GH03377"/>
    <property type="match status" value="1"/>
</dbReference>
<feature type="domain" description="GFO/IDH/MocA-like oxidoreductase" evidence="3">
    <location>
        <begin position="135"/>
        <end position="260"/>
    </location>
</feature>
<protein>
    <submittedName>
        <fullName evidence="4">Gfo/Idh/MocA family oxidoreductase</fullName>
    </submittedName>
</protein>
<accession>A0A8J4H7S7</accession>
<sequence>MSISQRWRVAVIGCGKIAQVRHIPELVEHPGVELVALCDQNKKRAKALADQYRIPLVFSSVKELLGSTDLDGAVICVPNALHADVGLQAMRAGAHVLVEKPLATTPRDCQRLVETADRLNKVLLVGHNQRLHPVYRRVKEIVREGTIGPVIQFTANFQHGGPEGWSVDGAGNWFLDRELSGLGVLGDLGVHKIDLMRWLLDDAIADMQAFTGCRRDNVQVEDHAALLLRLSGGCLGTINLSWCNPLQDHRMVLYGEKGNLIAGESMTGIRVVLHNGETYTEEAELFFRQDKGIRSGVIDEFVRAMQAGTGRDSVLNGHDALHAMEALFRQRGSGKEDEA</sequence>
<evidence type="ECO:0000313" key="5">
    <source>
        <dbReference type="Proteomes" id="UP000677918"/>
    </source>
</evidence>
<dbReference type="Pfam" id="PF22725">
    <property type="entry name" value="GFO_IDH_MocA_C3"/>
    <property type="match status" value="1"/>
</dbReference>
<proteinExistence type="predicted"/>
<gene>
    <name evidence="4" type="ORF">XYCOK13_42940</name>
</gene>
<comment type="caution">
    <text evidence="4">The sequence shown here is derived from an EMBL/GenBank/DDBJ whole genome shotgun (WGS) entry which is preliminary data.</text>
</comment>
<dbReference type="RefSeq" id="WP_213414263.1">
    <property type="nucleotide sequence ID" value="NZ_BOVK01000094.1"/>
</dbReference>
<dbReference type="SUPFAM" id="SSF55347">
    <property type="entry name" value="Glyceraldehyde-3-phosphate dehydrogenase-like, C-terminal domain"/>
    <property type="match status" value="1"/>
</dbReference>
<dbReference type="Gene3D" id="3.30.360.10">
    <property type="entry name" value="Dihydrodipicolinate Reductase, domain 2"/>
    <property type="match status" value="1"/>
</dbReference>
<dbReference type="GO" id="GO:0000166">
    <property type="term" value="F:nucleotide binding"/>
    <property type="evidence" value="ECO:0007669"/>
    <property type="project" value="InterPro"/>
</dbReference>
<dbReference type="AlphaFoldDB" id="A0A8J4H7S7"/>
<name>A0A8J4H7S7_9BACL</name>
<feature type="domain" description="Gfo/Idh/MocA-like oxidoreductase N-terminal" evidence="2">
    <location>
        <begin position="8"/>
        <end position="127"/>
    </location>
</feature>
<dbReference type="InterPro" id="IPR050463">
    <property type="entry name" value="Gfo/Idh/MocA_oxidrdct_glycsds"/>
</dbReference>
<evidence type="ECO:0000256" key="1">
    <source>
        <dbReference type="ARBA" id="ARBA00023002"/>
    </source>
</evidence>
<keyword evidence="5" id="KW-1185">Reference proteome</keyword>
<dbReference type="InterPro" id="IPR000683">
    <property type="entry name" value="Gfo/Idh/MocA-like_OxRdtase_N"/>
</dbReference>
<dbReference type="GO" id="GO:0016491">
    <property type="term" value="F:oxidoreductase activity"/>
    <property type="evidence" value="ECO:0007669"/>
    <property type="project" value="UniProtKB-KW"/>
</dbReference>
<evidence type="ECO:0000259" key="2">
    <source>
        <dbReference type="Pfam" id="PF01408"/>
    </source>
</evidence>
<dbReference type="Gene3D" id="3.40.50.720">
    <property type="entry name" value="NAD(P)-binding Rossmann-like Domain"/>
    <property type="match status" value="1"/>
</dbReference>
<dbReference type="InterPro" id="IPR055170">
    <property type="entry name" value="GFO_IDH_MocA-like_dom"/>
</dbReference>
<dbReference type="Pfam" id="PF01408">
    <property type="entry name" value="GFO_IDH_MocA"/>
    <property type="match status" value="1"/>
</dbReference>
<evidence type="ECO:0000259" key="3">
    <source>
        <dbReference type="Pfam" id="PF22725"/>
    </source>
</evidence>
<dbReference type="PANTHER" id="PTHR43818:SF11">
    <property type="entry name" value="BCDNA.GH03377"/>
    <property type="match status" value="1"/>
</dbReference>
<keyword evidence="1" id="KW-0560">Oxidoreductase</keyword>
<dbReference type="InterPro" id="IPR036291">
    <property type="entry name" value="NAD(P)-bd_dom_sf"/>
</dbReference>
<reference evidence="4" key="1">
    <citation type="submission" date="2021-04" db="EMBL/GenBank/DDBJ databases">
        <title>Draft genome sequence of Xylanibacillus composti strain K13.</title>
        <authorList>
            <person name="Uke A."/>
            <person name="Chhe C."/>
            <person name="Baramee S."/>
            <person name="Kosugi A."/>
        </authorList>
    </citation>
    <scope>NUCLEOTIDE SEQUENCE</scope>
    <source>
        <strain evidence="4">K13</strain>
    </source>
</reference>
<dbReference type="Proteomes" id="UP000677918">
    <property type="component" value="Unassembled WGS sequence"/>
</dbReference>
<evidence type="ECO:0000313" key="4">
    <source>
        <dbReference type="EMBL" id="GIQ71470.1"/>
    </source>
</evidence>
<dbReference type="SUPFAM" id="SSF51735">
    <property type="entry name" value="NAD(P)-binding Rossmann-fold domains"/>
    <property type="match status" value="1"/>
</dbReference>
<organism evidence="4 5">
    <name type="scientific">Xylanibacillus composti</name>
    <dbReference type="NCBI Taxonomy" id="1572762"/>
    <lineage>
        <taxon>Bacteria</taxon>
        <taxon>Bacillati</taxon>
        <taxon>Bacillota</taxon>
        <taxon>Bacilli</taxon>
        <taxon>Bacillales</taxon>
        <taxon>Paenibacillaceae</taxon>
        <taxon>Xylanibacillus</taxon>
    </lineage>
</organism>
<dbReference type="EMBL" id="BOVK01000094">
    <property type="protein sequence ID" value="GIQ71470.1"/>
    <property type="molecule type" value="Genomic_DNA"/>
</dbReference>